<dbReference type="CDD" id="cd03443">
    <property type="entry name" value="PaaI_thioesterase"/>
    <property type="match status" value="1"/>
</dbReference>
<dbReference type="OrthoDB" id="3477511at2"/>
<dbReference type="InterPro" id="IPR003736">
    <property type="entry name" value="PAAI_dom"/>
</dbReference>
<accession>A0A2C7A293</accession>
<dbReference type="Proteomes" id="UP000223527">
    <property type="component" value="Unassembled WGS sequence"/>
</dbReference>
<keyword evidence="2" id="KW-0378">Hydrolase</keyword>
<dbReference type="Pfam" id="PF03061">
    <property type="entry name" value="4HBT"/>
    <property type="match status" value="1"/>
</dbReference>
<dbReference type="SUPFAM" id="SSF54637">
    <property type="entry name" value="Thioesterase/thiol ester dehydrase-isomerase"/>
    <property type="match status" value="1"/>
</dbReference>
<dbReference type="InterPro" id="IPR006683">
    <property type="entry name" value="Thioestr_dom"/>
</dbReference>
<dbReference type="GO" id="GO:0047617">
    <property type="term" value="F:fatty acyl-CoA hydrolase activity"/>
    <property type="evidence" value="ECO:0007669"/>
    <property type="project" value="InterPro"/>
</dbReference>
<sequence length="196" mass="20720">MRPVAVEGPPHGLTDHTGGAYSVVNKMERNSVQRNFSAKRNDPMPPPGADISMPASAIDADAFDPAAAGWKPRGNSSFSSLVGPLWARREGESWAYGFLAGPQHTNAHGIVHGGMLVTLADNALGLVVHEASGGQSAVTMQLNTHFLSAAHPGEFVEARGEVMRRGRSVMFVRGTLMAGGRMVLAADGIWKLLGPR</sequence>
<organism evidence="4 5">
    <name type="scientific">Teichococcus rhizosphaerae</name>
    <dbReference type="NCBI Taxonomy" id="1335062"/>
    <lineage>
        <taxon>Bacteria</taxon>
        <taxon>Pseudomonadati</taxon>
        <taxon>Pseudomonadota</taxon>
        <taxon>Alphaproteobacteria</taxon>
        <taxon>Acetobacterales</taxon>
        <taxon>Roseomonadaceae</taxon>
        <taxon>Roseomonas</taxon>
    </lineage>
</organism>
<proteinExistence type="inferred from homology"/>
<dbReference type="PANTHER" id="PTHR21660:SF1">
    <property type="entry name" value="ACYL-COENZYME A THIOESTERASE 13"/>
    <property type="match status" value="1"/>
</dbReference>
<dbReference type="InterPro" id="IPR029069">
    <property type="entry name" value="HotDog_dom_sf"/>
</dbReference>
<dbReference type="EMBL" id="PDNU01000030">
    <property type="protein sequence ID" value="PHK94178.1"/>
    <property type="molecule type" value="Genomic_DNA"/>
</dbReference>
<dbReference type="NCBIfam" id="TIGR00369">
    <property type="entry name" value="unchar_dom_1"/>
    <property type="match status" value="1"/>
</dbReference>
<evidence type="ECO:0000256" key="2">
    <source>
        <dbReference type="ARBA" id="ARBA00022801"/>
    </source>
</evidence>
<evidence type="ECO:0000256" key="1">
    <source>
        <dbReference type="ARBA" id="ARBA00008324"/>
    </source>
</evidence>
<feature type="domain" description="Thioesterase" evidence="3">
    <location>
        <begin position="108"/>
        <end position="183"/>
    </location>
</feature>
<gene>
    <name evidence="4" type="ORF">CR162_14650</name>
</gene>
<evidence type="ECO:0000313" key="4">
    <source>
        <dbReference type="EMBL" id="PHK94178.1"/>
    </source>
</evidence>
<evidence type="ECO:0000313" key="5">
    <source>
        <dbReference type="Proteomes" id="UP000223527"/>
    </source>
</evidence>
<name>A0A2C7A293_9PROT</name>
<dbReference type="PANTHER" id="PTHR21660">
    <property type="entry name" value="THIOESTERASE SUPERFAMILY MEMBER-RELATED"/>
    <property type="match status" value="1"/>
</dbReference>
<comment type="caution">
    <text evidence="4">The sequence shown here is derived from an EMBL/GenBank/DDBJ whole genome shotgun (WGS) entry which is preliminary data.</text>
</comment>
<keyword evidence="5" id="KW-1185">Reference proteome</keyword>
<protein>
    <submittedName>
        <fullName evidence="4">Thioesterase</fullName>
    </submittedName>
</protein>
<evidence type="ECO:0000259" key="3">
    <source>
        <dbReference type="Pfam" id="PF03061"/>
    </source>
</evidence>
<reference evidence="4 5" key="1">
    <citation type="submission" date="2017-10" db="EMBL/GenBank/DDBJ databases">
        <authorList>
            <person name="Banno H."/>
            <person name="Chua N.-H."/>
        </authorList>
    </citation>
    <scope>NUCLEOTIDE SEQUENCE [LARGE SCALE GENOMIC DNA]</scope>
    <source>
        <strain evidence="4 5">YW11</strain>
    </source>
</reference>
<comment type="similarity">
    <text evidence="1">Belongs to the thioesterase PaaI family.</text>
</comment>
<dbReference type="Gene3D" id="3.10.129.10">
    <property type="entry name" value="Hotdog Thioesterase"/>
    <property type="match status" value="1"/>
</dbReference>
<dbReference type="InterPro" id="IPR039298">
    <property type="entry name" value="ACOT13"/>
</dbReference>
<dbReference type="AlphaFoldDB" id="A0A2C7A293"/>